<accession>A0ACB9ZZF1</accession>
<keyword evidence="2" id="KW-1185">Reference proteome</keyword>
<proteinExistence type="predicted"/>
<protein>
    <submittedName>
        <fullName evidence="1">Uncharacterized protein</fullName>
    </submittedName>
</protein>
<gene>
    <name evidence="1" type="ORF">M9H77_30395</name>
</gene>
<reference evidence="2" key="1">
    <citation type="journal article" date="2023" name="Nat. Plants">
        <title>Single-cell RNA sequencing provides a high-resolution roadmap for understanding the multicellular compartmentation of specialized metabolism.</title>
        <authorList>
            <person name="Sun S."/>
            <person name="Shen X."/>
            <person name="Li Y."/>
            <person name="Li Y."/>
            <person name="Wang S."/>
            <person name="Li R."/>
            <person name="Zhang H."/>
            <person name="Shen G."/>
            <person name="Guo B."/>
            <person name="Wei J."/>
            <person name="Xu J."/>
            <person name="St-Pierre B."/>
            <person name="Chen S."/>
            <person name="Sun C."/>
        </authorList>
    </citation>
    <scope>NUCLEOTIDE SEQUENCE [LARGE SCALE GENOMIC DNA]</scope>
</reference>
<name>A0ACB9ZZF1_CATRO</name>
<dbReference type="Proteomes" id="UP001060085">
    <property type="component" value="Linkage Group LG07"/>
</dbReference>
<evidence type="ECO:0000313" key="1">
    <source>
        <dbReference type="EMBL" id="KAI5653208.1"/>
    </source>
</evidence>
<comment type="caution">
    <text evidence="1">The sequence shown here is derived from an EMBL/GenBank/DDBJ whole genome shotgun (WGS) entry which is preliminary data.</text>
</comment>
<dbReference type="EMBL" id="CM044707">
    <property type="protein sequence ID" value="KAI5653208.1"/>
    <property type="molecule type" value="Genomic_DNA"/>
</dbReference>
<sequence>MFFFIEFSIPWVWKWTPEVGYTQQNIPCLRRATHSRFWDRLKLQKDVISKEDLIRSYMEELKKELVKNLLPEDKTDVSMTGSSNEDGLAGESQDPDMDDFSEADIDHMIKDIEDAARKEIK</sequence>
<evidence type="ECO:0000313" key="2">
    <source>
        <dbReference type="Proteomes" id="UP001060085"/>
    </source>
</evidence>
<organism evidence="1 2">
    <name type="scientific">Catharanthus roseus</name>
    <name type="common">Madagascar periwinkle</name>
    <name type="synonym">Vinca rosea</name>
    <dbReference type="NCBI Taxonomy" id="4058"/>
    <lineage>
        <taxon>Eukaryota</taxon>
        <taxon>Viridiplantae</taxon>
        <taxon>Streptophyta</taxon>
        <taxon>Embryophyta</taxon>
        <taxon>Tracheophyta</taxon>
        <taxon>Spermatophyta</taxon>
        <taxon>Magnoliopsida</taxon>
        <taxon>eudicotyledons</taxon>
        <taxon>Gunneridae</taxon>
        <taxon>Pentapetalae</taxon>
        <taxon>asterids</taxon>
        <taxon>lamiids</taxon>
        <taxon>Gentianales</taxon>
        <taxon>Apocynaceae</taxon>
        <taxon>Rauvolfioideae</taxon>
        <taxon>Vinceae</taxon>
        <taxon>Catharanthinae</taxon>
        <taxon>Catharanthus</taxon>
    </lineage>
</organism>